<keyword evidence="4" id="KW-0540">Nuclease</keyword>
<evidence type="ECO:0000256" key="4">
    <source>
        <dbReference type="ARBA" id="ARBA00022722"/>
    </source>
</evidence>
<reference evidence="10 11" key="1">
    <citation type="submission" date="2024-06" db="EMBL/GenBank/DDBJ databases">
        <title>A chromosome-level genome assembly of beet webworm, Loxostege sticticalis.</title>
        <authorList>
            <person name="Zhang Y."/>
        </authorList>
    </citation>
    <scope>NUCLEOTIDE SEQUENCE [LARGE SCALE GENOMIC DNA]</scope>
    <source>
        <strain evidence="10">AQ028</strain>
        <tissue evidence="10">Male pupae</tissue>
    </source>
</reference>
<dbReference type="Pfam" id="PF13359">
    <property type="entry name" value="DDE_Tnp_4"/>
    <property type="match status" value="1"/>
</dbReference>
<evidence type="ECO:0000256" key="6">
    <source>
        <dbReference type="ARBA" id="ARBA00022801"/>
    </source>
</evidence>
<dbReference type="PANTHER" id="PTHR22930:SF269">
    <property type="entry name" value="NUCLEASE HARBI1-LIKE PROTEIN"/>
    <property type="match status" value="1"/>
</dbReference>
<keyword evidence="6" id="KW-0378">Hydrolase</keyword>
<evidence type="ECO:0000313" key="10">
    <source>
        <dbReference type="EMBL" id="KAL0812049.1"/>
    </source>
</evidence>
<evidence type="ECO:0000256" key="7">
    <source>
        <dbReference type="ARBA" id="ARBA00023242"/>
    </source>
</evidence>
<name>A0ABD0SDC1_LOXSC</name>
<proteinExistence type="inferred from homology"/>
<evidence type="ECO:0000256" key="5">
    <source>
        <dbReference type="ARBA" id="ARBA00022723"/>
    </source>
</evidence>
<evidence type="ECO:0000256" key="8">
    <source>
        <dbReference type="SAM" id="SignalP"/>
    </source>
</evidence>
<dbReference type="AlphaFoldDB" id="A0ABD0SDC1"/>
<organism evidence="10 11">
    <name type="scientific">Loxostege sticticalis</name>
    <name type="common">Beet webworm moth</name>
    <dbReference type="NCBI Taxonomy" id="481309"/>
    <lineage>
        <taxon>Eukaryota</taxon>
        <taxon>Metazoa</taxon>
        <taxon>Ecdysozoa</taxon>
        <taxon>Arthropoda</taxon>
        <taxon>Hexapoda</taxon>
        <taxon>Insecta</taxon>
        <taxon>Pterygota</taxon>
        <taxon>Neoptera</taxon>
        <taxon>Endopterygota</taxon>
        <taxon>Lepidoptera</taxon>
        <taxon>Glossata</taxon>
        <taxon>Ditrysia</taxon>
        <taxon>Pyraloidea</taxon>
        <taxon>Crambidae</taxon>
        <taxon>Pyraustinae</taxon>
        <taxon>Loxostege</taxon>
    </lineage>
</organism>
<dbReference type="GO" id="GO:0004518">
    <property type="term" value="F:nuclease activity"/>
    <property type="evidence" value="ECO:0007669"/>
    <property type="project" value="UniProtKB-KW"/>
</dbReference>
<keyword evidence="8" id="KW-0732">Signal</keyword>
<evidence type="ECO:0000256" key="2">
    <source>
        <dbReference type="ARBA" id="ARBA00004123"/>
    </source>
</evidence>
<dbReference type="InterPro" id="IPR045249">
    <property type="entry name" value="HARBI1-like"/>
</dbReference>
<evidence type="ECO:0000256" key="1">
    <source>
        <dbReference type="ARBA" id="ARBA00001968"/>
    </source>
</evidence>
<dbReference type="GO" id="GO:0005634">
    <property type="term" value="C:nucleus"/>
    <property type="evidence" value="ECO:0007669"/>
    <property type="project" value="UniProtKB-SubCell"/>
</dbReference>
<evidence type="ECO:0000313" key="11">
    <source>
        <dbReference type="Proteomes" id="UP001549921"/>
    </source>
</evidence>
<dbReference type="Proteomes" id="UP001549921">
    <property type="component" value="Unassembled WGS sequence"/>
</dbReference>
<comment type="subcellular location">
    <subcellularLocation>
        <location evidence="2">Nucleus</location>
    </subcellularLocation>
</comment>
<feature type="chain" id="PRO_5044830113" description="DDE Tnp4 domain-containing protein" evidence="8">
    <location>
        <begin position="17"/>
        <end position="416"/>
    </location>
</feature>
<dbReference type="GO" id="GO:0016787">
    <property type="term" value="F:hydrolase activity"/>
    <property type="evidence" value="ECO:0007669"/>
    <property type="project" value="UniProtKB-KW"/>
</dbReference>
<accession>A0ABD0SDC1</accession>
<dbReference type="PANTHER" id="PTHR22930">
    <property type="match status" value="1"/>
</dbReference>
<feature type="signal peptide" evidence="8">
    <location>
        <begin position="1"/>
        <end position="16"/>
    </location>
</feature>
<dbReference type="EMBL" id="JBEDNZ010000023">
    <property type="protein sequence ID" value="KAL0812049.1"/>
    <property type="molecule type" value="Genomic_DNA"/>
</dbReference>
<comment type="caution">
    <text evidence="10">The sequence shown here is derived from an EMBL/GenBank/DDBJ whole genome shotgun (WGS) entry which is preliminary data.</text>
</comment>
<dbReference type="GO" id="GO:0046872">
    <property type="term" value="F:metal ion binding"/>
    <property type="evidence" value="ECO:0007669"/>
    <property type="project" value="UniProtKB-KW"/>
</dbReference>
<keyword evidence="7" id="KW-0539">Nucleus</keyword>
<feature type="domain" description="DDE Tnp4" evidence="9">
    <location>
        <begin position="162"/>
        <end position="324"/>
    </location>
</feature>
<comment type="cofactor">
    <cofactor evidence="1">
        <name>a divalent metal cation</name>
        <dbReference type="ChEBI" id="CHEBI:60240"/>
    </cofactor>
</comment>
<comment type="similarity">
    <text evidence="3">Belongs to the HARBI1 family.</text>
</comment>
<gene>
    <name evidence="10" type="ORF">ABMA28_009440</name>
</gene>
<evidence type="ECO:0000259" key="9">
    <source>
        <dbReference type="Pfam" id="PF13359"/>
    </source>
</evidence>
<protein>
    <recommendedName>
        <fullName evidence="9">DDE Tnp4 domain-containing protein</fullName>
    </recommendedName>
</protein>
<dbReference type="InterPro" id="IPR027806">
    <property type="entry name" value="HARBI1_dom"/>
</dbReference>
<sequence>MSRNALIALGLLRVAALEQKERQKQRAIKSKAYLKMTRSLKTDFYRLKNLRMDEASFFKLLGLVRPILQTHNNNLEEMDVVERLLLTLKYLATGCSLEELSYKTDFTHTDILAIIPATCRAIFKALAPYVKFPAEEKEWLDVADEFERKWNFSHCAGALSAIHIAIDKPSNDANSYLNHKGFHSVILVAVVNANYEFLYFDFGFYGGGEKDYIYTDTSFFENMINETMNLPKESPLPGTEVSAPYIFVSDTDYIIENFMRPYSKENLTNEEKIFNYRFSRAKRVADNAFGIIYERFGVLHQNISIQKDEADLNAVGVACCALHNYLAKTNKDYLPRESLDIEDEKNLSFQTASWRLKRDEGVHWRDTHPLLLLPQGPEKVNDYRGESVREVFTKYFNNEAELPFQEQMVNIVPELM</sequence>
<keyword evidence="5" id="KW-0479">Metal-binding</keyword>
<evidence type="ECO:0000256" key="3">
    <source>
        <dbReference type="ARBA" id="ARBA00006958"/>
    </source>
</evidence>